<dbReference type="CDD" id="cd02966">
    <property type="entry name" value="TlpA_like_family"/>
    <property type="match status" value="1"/>
</dbReference>
<keyword evidence="7" id="KW-1185">Reference proteome</keyword>
<feature type="domain" description="Thioredoxin" evidence="5">
    <location>
        <begin position="308"/>
        <end position="480"/>
    </location>
</feature>
<dbReference type="PROSITE" id="PS51352">
    <property type="entry name" value="THIOREDOXIN_2"/>
    <property type="match status" value="1"/>
</dbReference>
<dbReference type="PANTHER" id="PTHR42852:SF6">
    <property type="entry name" value="THIOL:DISULFIDE INTERCHANGE PROTEIN DSBE"/>
    <property type="match status" value="1"/>
</dbReference>
<dbReference type="InterPro" id="IPR013766">
    <property type="entry name" value="Thioredoxin_domain"/>
</dbReference>
<organism evidence="6 7">
    <name type="scientific">Flavobacterium nakdongensis</name>
    <dbReference type="NCBI Taxonomy" id="3073563"/>
    <lineage>
        <taxon>Bacteria</taxon>
        <taxon>Pseudomonadati</taxon>
        <taxon>Bacteroidota</taxon>
        <taxon>Flavobacteriia</taxon>
        <taxon>Flavobacteriales</taxon>
        <taxon>Flavobacteriaceae</taxon>
        <taxon>Flavobacterium</taxon>
    </lineage>
</organism>
<comment type="subcellular location">
    <subcellularLocation>
        <location evidence="1">Cell envelope</location>
    </subcellularLocation>
</comment>
<dbReference type="PANTHER" id="PTHR42852">
    <property type="entry name" value="THIOL:DISULFIDE INTERCHANGE PROTEIN DSBE"/>
    <property type="match status" value="1"/>
</dbReference>
<evidence type="ECO:0000313" key="6">
    <source>
        <dbReference type="EMBL" id="WMW76989.1"/>
    </source>
</evidence>
<dbReference type="EMBL" id="CP133721">
    <property type="protein sequence ID" value="WMW76989.1"/>
    <property type="molecule type" value="Genomic_DNA"/>
</dbReference>
<evidence type="ECO:0000256" key="3">
    <source>
        <dbReference type="ARBA" id="ARBA00023157"/>
    </source>
</evidence>
<dbReference type="SUPFAM" id="SSF52833">
    <property type="entry name" value="Thioredoxin-like"/>
    <property type="match status" value="1"/>
</dbReference>
<dbReference type="InterPro" id="IPR012336">
    <property type="entry name" value="Thioredoxin-like_fold"/>
</dbReference>
<dbReference type="Proteomes" id="UP001180481">
    <property type="component" value="Chromosome"/>
</dbReference>
<dbReference type="InterPro" id="IPR036249">
    <property type="entry name" value="Thioredoxin-like_sf"/>
</dbReference>
<dbReference type="RefSeq" id="WP_309531374.1">
    <property type="nucleotide sequence ID" value="NZ_CP133721.1"/>
</dbReference>
<keyword evidence="4" id="KW-0676">Redox-active center</keyword>
<protein>
    <submittedName>
        <fullName evidence="6">TlpA disulfide reductase family protein</fullName>
    </submittedName>
</protein>
<evidence type="ECO:0000259" key="5">
    <source>
        <dbReference type="PROSITE" id="PS51352"/>
    </source>
</evidence>
<sequence length="480" mass="56763">MKKILLFICLSFIVYISCNNENIVSVKNEIKIDSIITIIFKERTFKKDTLVSNNGAKSVRLNHINYNIVGDFRSHQIQKNNYRKNDTIKIYTHKDIIFSHGYHYHFSSLYNFKPGDIVVFEYENDAPICFIKNRDVTFEELNFFKDLNLKSKIIEDDIDFFFNNKRFRSEKENQLARKEKIDLTNLKKKKLDSIHLLHKISDFSYKIYLDGLNAQLNSLSNNHVNKLNDQLDLSLYYNRNIIIDNFNSIYKPVLIKLGSGSSYDSKKQFDNVLLYKEIQKENKDFLLYTYFQELAQYSSQTDINNYFLKLKNNISNQSLINDLKEKFLIDYTDIKSITKNLYFLGNKKDKMDFENIKKKFVGKVVFIDFWASWCAPCRASMSDSKKLQDKYKNKNIVFLYISIDNDFEKWQNASKSEGLSLNENNLLALNYPNAMFYKEMQLKSIPRYMIFDKKGRLVNKNAPSPDSEDVINELNKYLIN</sequence>
<evidence type="ECO:0000256" key="2">
    <source>
        <dbReference type="ARBA" id="ARBA00022748"/>
    </source>
</evidence>
<evidence type="ECO:0000313" key="7">
    <source>
        <dbReference type="Proteomes" id="UP001180481"/>
    </source>
</evidence>
<proteinExistence type="predicted"/>
<keyword evidence="3" id="KW-1015">Disulfide bond</keyword>
<keyword evidence="2" id="KW-0201">Cytochrome c-type biogenesis</keyword>
<reference evidence="6" key="1">
    <citation type="submission" date="2023-09" db="EMBL/GenBank/DDBJ databases">
        <title>Flavobacterium sp. 20NA77.7 isolated from freshwater.</title>
        <authorList>
            <person name="Le V."/>
            <person name="Ko S.-R."/>
            <person name="Ahn C.-Y."/>
            <person name="Oh H.-M."/>
        </authorList>
    </citation>
    <scope>NUCLEOTIDE SEQUENCE</scope>
    <source>
        <strain evidence="6">20NA77.7</strain>
    </source>
</reference>
<name>A0ABY9R8J6_9FLAO</name>
<dbReference type="Gene3D" id="3.40.30.10">
    <property type="entry name" value="Glutaredoxin"/>
    <property type="match status" value="1"/>
</dbReference>
<evidence type="ECO:0000256" key="1">
    <source>
        <dbReference type="ARBA" id="ARBA00004196"/>
    </source>
</evidence>
<dbReference type="Pfam" id="PF13905">
    <property type="entry name" value="Thioredoxin_8"/>
    <property type="match status" value="1"/>
</dbReference>
<evidence type="ECO:0000256" key="4">
    <source>
        <dbReference type="ARBA" id="ARBA00023284"/>
    </source>
</evidence>
<dbReference type="InterPro" id="IPR050553">
    <property type="entry name" value="Thioredoxin_ResA/DsbE_sf"/>
</dbReference>
<accession>A0ABY9R8J6</accession>
<gene>
    <name evidence="6" type="ORF">RF683_05680</name>
</gene>